<proteinExistence type="predicted"/>
<dbReference type="InterPro" id="IPR011990">
    <property type="entry name" value="TPR-like_helical_dom_sf"/>
</dbReference>
<accession>A0A857JIZ7</accession>
<evidence type="ECO:0000256" key="1">
    <source>
        <dbReference type="PROSITE-ProRule" id="PRU00339"/>
    </source>
</evidence>
<dbReference type="AlphaFoldDB" id="A0A857JIZ7"/>
<keyword evidence="1" id="KW-0802">TPR repeat</keyword>
<dbReference type="PROSITE" id="PS50005">
    <property type="entry name" value="TPR"/>
    <property type="match status" value="3"/>
</dbReference>
<keyword evidence="2" id="KW-0378">Hydrolase</keyword>
<keyword evidence="2" id="KW-0645">Protease</keyword>
<sequence>MRIKFLSYLVAVSAFTLVGCDSKSAEEYIAAAKVQYQKNDTQAAIIDLKNAIALAPKNKEARANLGKYYLGAGSFVESEKELRRALELGEAKDSVYPDLVKAIYYQNDFDRLILLAKDFTSSDPQVQSSVALFSFLAALKQTDNESDLSNDFSLMLGDDKTLAQVYYEFSQGNLEEADQLLTRFENPQQNHIEKLIVTGLLKAQLKQYAPAISALEQVVNLSPEYYVIQFQLADILINAQEYEKARTLTDQLLKINARSAYANLLMAKIELHDENYKKAFDAAEIAVQNGIDSTQSNLLAGVSAYKIERTESAYKYLSKASKRLPHDHMANRLLVDVKIRLGETENLAEMLEGISGQDAQKSSLLESAAMLKFREGDLEGSKSLFSQAKEGAPDNAVTLLREGLVKLSSGDQSGIESLESAVELDSTLNEAWSLLAQAHMQAKEPQKALAVAKRWQAVNEVDGLVLESYIYQQLNDDTQARGLLDKALSLEPDNFAAMRFLMLLNAREKRFSEARELAEKLITTSDNLDGKYQLVLTLINIAIAQNDMSSVESLFKSLLNEHKDEETSYTLQLKVGLTTLYNYQGEYQKSLALLEPLDDSKDFFVLSALGETYSGMNDFNNAKATFQRLIDAFPRDTRSWVQYINLLNKFNLQRDAVDSAARAELAIPNDPRLTVLSIRALIRSKAIEKAQQKMQAMKAKGNSSPMFTLFEGEIALFNKEYESASKLLTQYYNNYPSWDSAVPLANALAMQDKAELGGKYLVQQTAKSHSKLRNIHYIAEYYAKNGEQDAAGEYYQALLELIPEDFVTLNNYANLAIAQGNTGKAVELAQKALKIQPNSPYAMDTLGWALFHENKYSDALTYIKKAHAELPKNNEITLHLIELLIATGSKDKANGLINRFKPTNDVEKVTLTRLSESI</sequence>
<dbReference type="EC" id="3.4.-.-" evidence="2"/>
<dbReference type="Pfam" id="PF14559">
    <property type="entry name" value="TPR_19"/>
    <property type="match status" value="2"/>
</dbReference>
<name>A0A857JIZ7_9ALTE</name>
<dbReference type="PANTHER" id="PTHR12558">
    <property type="entry name" value="CELL DIVISION CYCLE 16,23,27"/>
    <property type="match status" value="1"/>
</dbReference>
<dbReference type="GO" id="GO:0008233">
    <property type="term" value="F:peptidase activity"/>
    <property type="evidence" value="ECO:0007669"/>
    <property type="project" value="UniProtKB-KW"/>
</dbReference>
<dbReference type="Pfam" id="PF13181">
    <property type="entry name" value="TPR_8"/>
    <property type="match status" value="1"/>
</dbReference>
<dbReference type="NCBIfam" id="TIGR02917">
    <property type="entry name" value="PEP_TPR_lipo"/>
    <property type="match status" value="1"/>
</dbReference>
<dbReference type="SUPFAM" id="SSF48452">
    <property type="entry name" value="TPR-like"/>
    <property type="match status" value="4"/>
</dbReference>
<dbReference type="Gene3D" id="1.25.40.10">
    <property type="entry name" value="Tetratricopeptide repeat domain"/>
    <property type="match status" value="6"/>
</dbReference>
<keyword evidence="3" id="KW-1185">Reference proteome</keyword>
<dbReference type="GO" id="GO:0006396">
    <property type="term" value="P:RNA processing"/>
    <property type="evidence" value="ECO:0007669"/>
    <property type="project" value="InterPro"/>
</dbReference>
<evidence type="ECO:0000313" key="3">
    <source>
        <dbReference type="Proteomes" id="UP000464524"/>
    </source>
</evidence>
<dbReference type="RefSeq" id="WP_160179031.1">
    <property type="nucleotide sequence ID" value="NZ_CP047656.1"/>
</dbReference>
<dbReference type="InterPro" id="IPR014266">
    <property type="entry name" value="PEP-CTERM_TPR_PrsT"/>
</dbReference>
<feature type="repeat" description="TPR" evidence="1">
    <location>
        <begin position="772"/>
        <end position="805"/>
    </location>
</feature>
<feature type="repeat" description="TPR" evidence="1">
    <location>
        <begin position="806"/>
        <end position="839"/>
    </location>
</feature>
<dbReference type="InterPro" id="IPR019734">
    <property type="entry name" value="TPR_rpt"/>
</dbReference>
<dbReference type="KEGG" id="pmes:FX988_01500"/>
<dbReference type="Pfam" id="PF13432">
    <property type="entry name" value="TPR_16"/>
    <property type="match status" value="2"/>
</dbReference>
<dbReference type="EMBL" id="CP047656">
    <property type="protein sequence ID" value="QHJ11272.1"/>
    <property type="molecule type" value="Genomic_DNA"/>
</dbReference>
<dbReference type="OrthoDB" id="9766710at2"/>
<protein>
    <submittedName>
        <fullName evidence="2">Beta-barrel assembly-enhancing protease</fullName>
        <ecNumber evidence="2">3.4.-.-</ecNumber>
    </submittedName>
</protein>
<dbReference type="Proteomes" id="UP000464524">
    <property type="component" value="Chromosome"/>
</dbReference>
<dbReference type="PANTHER" id="PTHR12558:SF13">
    <property type="entry name" value="CELL DIVISION CYCLE PROTEIN 27 HOMOLOG"/>
    <property type="match status" value="1"/>
</dbReference>
<dbReference type="InterPro" id="IPR003107">
    <property type="entry name" value="HAT"/>
</dbReference>
<dbReference type="SMART" id="SM00028">
    <property type="entry name" value="TPR"/>
    <property type="match status" value="10"/>
</dbReference>
<feature type="repeat" description="TPR" evidence="1">
    <location>
        <begin position="603"/>
        <end position="636"/>
    </location>
</feature>
<dbReference type="GO" id="GO:0006508">
    <property type="term" value="P:proteolysis"/>
    <property type="evidence" value="ECO:0007669"/>
    <property type="project" value="UniProtKB-KW"/>
</dbReference>
<organism evidence="2 3">
    <name type="scientific">Paraglaciecola mesophila</name>
    <dbReference type="NCBI Taxonomy" id="197222"/>
    <lineage>
        <taxon>Bacteria</taxon>
        <taxon>Pseudomonadati</taxon>
        <taxon>Pseudomonadota</taxon>
        <taxon>Gammaproteobacteria</taxon>
        <taxon>Alteromonadales</taxon>
        <taxon>Alteromonadaceae</taxon>
        <taxon>Paraglaciecola</taxon>
    </lineage>
</organism>
<reference evidence="2 3" key="1">
    <citation type="submission" date="2019-12" db="EMBL/GenBank/DDBJ databases">
        <title>Genome sequencing and assembly of endphytes of Porphyra tenera.</title>
        <authorList>
            <person name="Park J.M."/>
            <person name="Shin R."/>
            <person name="Jo S.H."/>
        </authorList>
    </citation>
    <scope>NUCLEOTIDE SEQUENCE [LARGE SCALE GENOMIC DNA]</scope>
    <source>
        <strain evidence="2 3">GPM4</strain>
    </source>
</reference>
<dbReference type="Pfam" id="PF13174">
    <property type="entry name" value="TPR_6"/>
    <property type="match status" value="1"/>
</dbReference>
<dbReference type="SMART" id="SM00386">
    <property type="entry name" value="HAT"/>
    <property type="match status" value="3"/>
</dbReference>
<dbReference type="PROSITE" id="PS51257">
    <property type="entry name" value="PROKAR_LIPOPROTEIN"/>
    <property type="match status" value="1"/>
</dbReference>
<gene>
    <name evidence="2" type="ORF">FX988_01500</name>
</gene>
<evidence type="ECO:0000313" key="2">
    <source>
        <dbReference type="EMBL" id="QHJ11272.1"/>
    </source>
</evidence>